<dbReference type="Proteomes" id="UP000645828">
    <property type="component" value="Unassembled WGS sequence"/>
</dbReference>
<reference evidence="2" key="1">
    <citation type="submission" date="2020-12" db="EMBL/GenBank/DDBJ databases">
        <authorList>
            <consortium name="Molecular Ecology Group"/>
        </authorList>
    </citation>
    <scope>NUCLEOTIDE SEQUENCE</scope>
    <source>
        <strain evidence="2">TBG_1078</strain>
    </source>
</reference>
<keyword evidence="1" id="KW-0732">Signal</keyword>
<dbReference type="InterPro" id="IPR036179">
    <property type="entry name" value="Ig-like_dom_sf"/>
</dbReference>
<feature type="signal peptide" evidence="1">
    <location>
        <begin position="1"/>
        <end position="23"/>
    </location>
</feature>
<dbReference type="Pfam" id="PF21339">
    <property type="entry name" value="VEGFR-1-like_Ig-like"/>
    <property type="match status" value="1"/>
</dbReference>
<evidence type="ECO:0000313" key="3">
    <source>
        <dbReference type="Proteomes" id="UP000645828"/>
    </source>
</evidence>
<proteinExistence type="predicted"/>
<dbReference type="PANTHER" id="PTHR15360:SF2">
    <property type="entry name" value="PLATELET-DERIVED GROWTH FACTOR RECEPTOR-LIKE PROTEIN"/>
    <property type="match status" value="1"/>
</dbReference>
<dbReference type="SUPFAM" id="SSF48726">
    <property type="entry name" value="Immunoglobulin"/>
    <property type="match status" value="1"/>
</dbReference>
<dbReference type="InterPro" id="IPR042495">
    <property type="entry name" value="PDGFRL"/>
</dbReference>
<accession>A0A811YJA2</accession>
<evidence type="ECO:0000256" key="1">
    <source>
        <dbReference type="SAM" id="SignalP"/>
    </source>
</evidence>
<keyword evidence="3" id="KW-1185">Reference proteome</keyword>
<comment type="caution">
    <text evidence="2">The sequence shown here is derived from an EMBL/GenBank/DDBJ whole genome shotgun (WGS) entry which is preliminary data.</text>
</comment>
<organism evidence="2 3">
    <name type="scientific">Nyctereutes procyonoides</name>
    <name type="common">Raccoon dog</name>
    <name type="synonym">Canis procyonoides</name>
    <dbReference type="NCBI Taxonomy" id="34880"/>
    <lineage>
        <taxon>Eukaryota</taxon>
        <taxon>Metazoa</taxon>
        <taxon>Chordata</taxon>
        <taxon>Craniata</taxon>
        <taxon>Vertebrata</taxon>
        <taxon>Euteleostomi</taxon>
        <taxon>Mammalia</taxon>
        <taxon>Eutheria</taxon>
        <taxon>Laurasiatheria</taxon>
        <taxon>Carnivora</taxon>
        <taxon>Caniformia</taxon>
        <taxon>Canidae</taxon>
        <taxon>Nyctereutes</taxon>
    </lineage>
</organism>
<dbReference type="AlphaFoldDB" id="A0A811YJA2"/>
<dbReference type="Gene3D" id="2.60.40.10">
    <property type="entry name" value="Immunoglobulins"/>
    <property type="match status" value="2"/>
</dbReference>
<dbReference type="EMBL" id="CAJHUB010000675">
    <property type="protein sequence ID" value="CAD7675397.1"/>
    <property type="molecule type" value="Genomic_DNA"/>
</dbReference>
<evidence type="ECO:0000313" key="2">
    <source>
        <dbReference type="EMBL" id="CAD7675397.1"/>
    </source>
</evidence>
<dbReference type="PANTHER" id="PTHR15360">
    <property type="entry name" value="PLATELET-DERIVED GROWTH FACTOR RECEPTOR LIKE"/>
    <property type="match status" value="1"/>
</dbReference>
<feature type="chain" id="PRO_5033039943" evidence="1">
    <location>
        <begin position="24"/>
        <end position="332"/>
    </location>
</feature>
<name>A0A811YJA2_NYCPR</name>
<sequence length="332" mass="35731">MDPQALYWLSCFLLICVISGGCAPPPASSSVLTQVLGRGHFQKVGDSLSLQGWGSPGAALWGGGGSLEGTSQPLQLVKPGGADTGDSGHRAWRGQPGKGLRLLHRRPEVRVSKMPDVVQLCSHQPVLLPCQVTNPLAQVLLHREIPLEEIPGGGRDISFDVKKGFTIHQPRASLAGSFFCLASLGGLRQISTKFMLIYINYHLFHQLLILYQSTIQASATSVQLGENFSVTCMALGEPEIAVDFIWEYPGQKVSRGEEETNKNMVKLGRPPYVSKWASVVHQEGQVQQVAGSTPYVEEAQVGDSGIYTSPSLTAGILVEVWPTSSPAPQPLV</sequence>
<gene>
    <name evidence="2" type="ORF">NYPRO_LOCUS8192</name>
</gene>
<dbReference type="InterPro" id="IPR013783">
    <property type="entry name" value="Ig-like_fold"/>
</dbReference>
<protein>
    <submittedName>
        <fullName evidence="2">(raccoon dog) hypothetical protein</fullName>
    </submittedName>
</protein>